<name>A0AAD6Y4T5_9AGAR</name>
<gene>
    <name evidence="2" type="ORF">GGX14DRAFT_576627</name>
</gene>
<organism evidence="2 3">
    <name type="scientific">Mycena pura</name>
    <dbReference type="NCBI Taxonomy" id="153505"/>
    <lineage>
        <taxon>Eukaryota</taxon>
        <taxon>Fungi</taxon>
        <taxon>Dikarya</taxon>
        <taxon>Basidiomycota</taxon>
        <taxon>Agaricomycotina</taxon>
        <taxon>Agaricomycetes</taxon>
        <taxon>Agaricomycetidae</taxon>
        <taxon>Agaricales</taxon>
        <taxon>Marasmiineae</taxon>
        <taxon>Mycenaceae</taxon>
        <taxon>Mycena</taxon>
    </lineage>
</organism>
<keyword evidence="3" id="KW-1185">Reference proteome</keyword>
<comment type="caution">
    <text evidence="2">The sequence shown here is derived from an EMBL/GenBank/DDBJ whole genome shotgun (WGS) entry which is preliminary data.</text>
</comment>
<dbReference type="EMBL" id="JARJCW010000101">
    <property type="protein sequence ID" value="KAJ7194139.1"/>
    <property type="molecule type" value="Genomic_DNA"/>
</dbReference>
<dbReference type="Gene3D" id="3.10.10.10">
    <property type="entry name" value="HIV Type 1 Reverse Transcriptase, subunit A, domain 1"/>
    <property type="match status" value="1"/>
</dbReference>
<proteinExistence type="predicted"/>
<reference evidence="2" key="1">
    <citation type="submission" date="2023-03" db="EMBL/GenBank/DDBJ databases">
        <title>Massive genome expansion in bonnet fungi (Mycena s.s.) driven by repeated elements and novel gene families across ecological guilds.</title>
        <authorList>
            <consortium name="Lawrence Berkeley National Laboratory"/>
            <person name="Harder C.B."/>
            <person name="Miyauchi S."/>
            <person name="Viragh M."/>
            <person name="Kuo A."/>
            <person name="Thoen E."/>
            <person name="Andreopoulos B."/>
            <person name="Lu D."/>
            <person name="Skrede I."/>
            <person name="Drula E."/>
            <person name="Henrissat B."/>
            <person name="Morin E."/>
            <person name="Kohler A."/>
            <person name="Barry K."/>
            <person name="LaButti K."/>
            <person name="Morin E."/>
            <person name="Salamov A."/>
            <person name="Lipzen A."/>
            <person name="Mereny Z."/>
            <person name="Hegedus B."/>
            <person name="Baldrian P."/>
            <person name="Stursova M."/>
            <person name="Weitz H."/>
            <person name="Taylor A."/>
            <person name="Grigoriev I.V."/>
            <person name="Nagy L.G."/>
            <person name="Martin F."/>
            <person name="Kauserud H."/>
        </authorList>
    </citation>
    <scope>NUCLEOTIDE SEQUENCE</scope>
    <source>
        <strain evidence="2">9144</strain>
    </source>
</reference>
<accession>A0AAD6Y4T5</accession>
<protein>
    <submittedName>
        <fullName evidence="2">Uncharacterized protein</fullName>
    </submittedName>
</protein>
<sequence length="484" mass="54564">MSLRGLLAKLFDNDFDNDIDFDNDSDSDFDNDSDSDFDNNIDSSIMTSPINKPVLATITHLKPDRCPILEAGVITPEILYLWRRACQKYLKNCKERTADDLVSFVADEMREPILEKWYMASQTRIDALKLDAYITELGSLVLEKGWEGKMRCKVLGAKMAIGQKFADWAYDIQNTLQADLDTEPVLSTELNAWISEVKGRDDRLKFKTGCMQELIDAQPTKLTPKGKPSLADRLSSPKPSLASRLTAPPPKDTILKCPPLTDAEKVLLDLHDGCRRCRKFYIGHRTLNCDGDFPDAATYRTVTQADAIAQAAARGKTLKVKREPAAAAHASKNILAAEYEESDSDRDGVMLQVKNRIDELDFQKLLKDEDNRLKTKHADVFPLRLPDNTADLPDDILHRIRLKNPSITMKGKTYQPARKNLESWKRMLEDHLAAGRMRPSSSEYSSPAFVVPKYTGGVPDTSVDPRWVNDYRIVVEGKSLAKWI</sequence>
<evidence type="ECO:0000313" key="2">
    <source>
        <dbReference type="EMBL" id="KAJ7194139.1"/>
    </source>
</evidence>
<dbReference type="InterPro" id="IPR043502">
    <property type="entry name" value="DNA/RNA_pol_sf"/>
</dbReference>
<evidence type="ECO:0000313" key="3">
    <source>
        <dbReference type="Proteomes" id="UP001219525"/>
    </source>
</evidence>
<dbReference type="AlphaFoldDB" id="A0AAD6Y4T5"/>
<evidence type="ECO:0000256" key="1">
    <source>
        <dbReference type="SAM" id="MobiDB-lite"/>
    </source>
</evidence>
<feature type="region of interest" description="Disordered" evidence="1">
    <location>
        <begin position="220"/>
        <end position="249"/>
    </location>
</feature>
<dbReference type="SUPFAM" id="SSF56672">
    <property type="entry name" value="DNA/RNA polymerases"/>
    <property type="match status" value="1"/>
</dbReference>
<dbReference type="Proteomes" id="UP001219525">
    <property type="component" value="Unassembled WGS sequence"/>
</dbReference>